<dbReference type="Proteomes" id="UP001299265">
    <property type="component" value="Unassembled WGS sequence"/>
</dbReference>
<dbReference type="EMBL" id="JAJNOR010000001">
    <property type="protein sequence ID" value="MCD2491760.1"/>
    <property type="molecule type" value="Genomic_DNA"/>
</dbReference>
<evidence type="ECO:0000313" key="2">
    <source>
        <dbReference type="Proteomes" id="UP001299265"/>
    </source>
</evidence>
<dbReference type="InterPro" id="IPR027417">
    <property type="entry name" value="P-loop_NTPase"/>
</dbReference>
<keyword evidence="2" id="KW-1185">Reference proteome</keyword>
<dbReference type="InterPro" id="IPR051162">
    <property type="entry name" value="T4SS_component"/>
</dbReference>
<sequence length="557" mass="62602">MSTRKLIGKVSATEKNPSSCDEFQFWLSDDTILSPFDIVLVHNKTDDSITYGVVQDIFHITDGTGHISNYVSSDFGNVDIAPMTRRLSLSYAKVSVIHNTKENFMPVFEGSAVYTADEDDIQVALGLDNIDEKTAIPAGLMKAGNNVSVPIKYNGDFLIGPEGAHMNISGISGLATKTSYVMFLLKAIQHKCKDDVAIIVMNVKGDDLLHVHQPNEKITEAQRQDWTDLGVPCTPFENVKYLYPYRQQKDKLYANTALPTNDLIEQFATNQAANFVYTFEHDISKVDMLFANVDDPNYTIESILNYIDYGPEFRGDLSWVNFKEVLKEFCSKGSGKKDNSSILIQSWQRFRRLINNSINDDIFVNAKSSKKEQHQVYLSDEVLNINGGEMMVVDIAGLTEQLQCLVFGDIIRSVYSLKHGDFDQEDRISDKPVPKKIIIFVDELNKYAPSTSSKNSPLLANLLDITERGRSEGVILFSAEQFRSAIHDRIKGNCGTNIYGRTNAIEVSRPDYKFVPSVYANMMTRLKKGDLIVHHPVFKTLLKIQFPFPSYNQGGSK</sequence>
<dbReference type="GO" id="GO:0005524">
    <property type="term" value="F:ATP binding"/>
    <property type="evidence" value="ECO:0007669"/>
    <property type="project" value="UniProtKB-KW"/>
</dbReference>
<keyword evidence="1" id="KW-0547">Nucleotide-binding</keyword>
<proteinExistence type="predicted"/>
<dbReference type="PANTHER" id="PTHR30121:SF6">
    <property type="entry name" value="SLR6007 PROTEIN"/>
    <property type="match status" value="1"/>
</dbReference>
<dbReference type="Gene3D" id="3.40.50.300">
    <property type="entry name" value="P-loop containing nucleotide triphosphate hydrolases"/>
    <property type="match status" value="1"/>
</dbReference>
<keyword evidence="1" id="KW-0067">ATP-binding</keyword>
<dbReference type="PANTHER" id="PTHR30121">
    <property type="entry name" value="UNCHARACTERIZED PROTEIN YJGR-RELATED"/>
    <property type="match status" value="1"/>
</dbReference>
<accession>A0AAP2RIY4</accession>
<gene>
    <name evidence="1" type="ORF">LQE92_03860</name>
</gene>
<organism evidence="1 2">
    <name type="scientific">Lientehia hominis</name>
    <dbReference type="NCBI Taxonomy" id="2897778"/>
    <lineage>
        <taxon>Bacteria</taxon>
        <taxon>Bacillati</taxon>
        <taxon>Bacillota</taxon>
        <taxon>Clostridia</taxon>
        <taxon>Lachnospirales</taxon>
        <taxon>Lachnospiraceae</taxon>
        <taxon>Lientehia</taxon>
    </lineage>
</organism>
<protein>
    <submittedName>
        <fullName evidence="1">ATP-binding protein</fullName>
    </submittedName>
</protein>
<reference evidence="1 2" key="1">
    <citation type="submission" date="2021-11" db="EMBL/GenBank/DDBJ databases">
        <title>Lacrimispora sp. nov. NSJ-141 isolated from human feces.</title>
        <authorList>
            <person name="Abdugheni R."/>
        </authorList>
    </citation>
    <scope>NUCLEOTIDE SEQUENCE [LARGE SCALE GENOMIC DNA]</scope>
    <source>
        <strain evidence="1 2">NSJ-141</strain>
    </source>
</reference>
<name>A0AAP2RIY4_9FIRM</name>
<dbReference type="AlphaFoldDB" id="A0AAP2RIY4"/>
<dbReference type="SUPFAM" id="SSF52540">
    <property type="entry name" value="P-loop containing nucleoside triphosphate hydrolases"/>
    <property type="match status" value="1"/>
</dbReference>
<evidence type="ECO:0000313" key="1">
    <source>
        <dbReference type="EMBL" id="MCD2491760.1"/>
    </source>
</evidence>
<dbReference type="RefSeq" id="WP_231061672.1">
    <property type="nucleotide sequence ID" value="NZ_JAJNOR010000001.1"/>
</dbReference>
<comment type="caution">
    <text evidence="1">The sequence shown here is derived from an EMBL/GenBank/DDBJ whole genome shotgun (WGS) entry which is preliminary data.</text>
</comment>